<keyword evidence="1" id="KW-0812">Transmembrane</keyword>
<dbReference type="Proteomes" id="UP000243459">
    <property type="component" value="Chromosome 6"/>
</dbReference>
<dbReference type="AlphaFoldDB" id="A0A5P1ELQ4"/>
<accession>A0A5P1ELQ4</accession>
<proteinExistence type="predicted"/>
<dbReference type="EMBL" id="CM007386">
    <property type="protein sequence ID" value="ONK66932.1"/>
    <property type="molecule type" value="Genomic_DNA"/>
</dbReference>
<reference evidence="3" key="1">
    <citation type="journal article" date="2017" name="Nat. Commun.">
        <title>The asparagus genome sheds light on the origin and evolution of a young Y chromosome.</title>
        <authorList>
            <person name="Harkess A."/>
            <person name="Zhou J."/>
            <person name="Xu C."/>
            <person name="Bowers J.E."/>
            <person name="Van der Hulst R."/>
            <person name="Ayyampalayam S."/>
            <person name="Mercati F."/>
            <person name="Riccardi P."/>
            <person name="McKain M.R."/>
            <person name="Kakrana A."/>
            <person name="Tang H."/>
            <person name="Ray J."/>
            <person name="Groenendijk J."/>
            <person name="Arikit S."/>
            <person name="Mathioni S.M."/>
            <person name="Nakano M."/>
            <person name="Shan H."/>
            <person name="Telgmann-Rauber A."/>
            <person name="Kanno A."/>
            <person name="Yue Z."/>
            <person name="Chen H."/>
            <person name="Li W."/>
            <person name="Chen Y."/>
            <person name="Xu X."/>
            <person name="Zhang Y."/>
            <person name="Luo S."/>
            <person name="Chen H."/>
            <person name="Gao J."/>
            <person name="Mao Z."/>
            <person name="Pires J.C."/>
            <person name="Luo M."/>
            <person name="Kudrna D."/>
            <person name="Wing R.A."/>
            <person name="Meyers B.C."/>
            <person name="Yi K."/>
            <person name="Kong H."/>
            <person name="Lavrijsen P."/>
            <person name="Sunseri F."/>
            <person name="Falavigna A."/>
            <person name="Ye Y."/>
            <person name="Leebens-Mack J.H."/>
            <person name="Chen G."/>
        </authorList>
    </citation>
    <scope>NUCLEOTIDE SEQUENCE [LARGE SCALE GENOMIC DNA]</scope>
    <source>
        <strain evidence="3">cv. DH0086</strain>
    </source>
</reference>
<keyword evidence="1" id="KW-1133">Transmembrane helix</keyword>
<keyword evidence="3" id="KW-1185">Reference proteome</keyword>
<evidence type="ECO:0000256" key="1">
    <source>
        <dbReference type="SAM" id="Phobius"/>
    </source>
</evidence>
<organism evidence="2 3">
    <name type="scientific">Asparagus officinalis</name>
    <name type="common">Garden asparagus</name>
    <dbReference type="NCBI Taxonomy" id="4686"/>
    <lineage>
        <taxon>Eukaryota</taxon>
        <taxon>Viridiplantae</taxon>
        <taxon>Streptophyta</taxon>
        <taxon>Embryophyta</taxon>
        <taxon>Tracheophyta</taxon>
        <taxon>Spermatophyta</taxon>
        <taxon>Magnoliopsida</taxon>
        <taxon>Liliopsida</taxon>
        <taxon>Asparagales</taxon>
        <taxon>Asparagaceae</taxon>
        <taxon>Asparagoideae</taxon>
        <taxon>Asparagus</taxon>
    </lineage>
</organism>
<evidence type="ECO:0000313" key="3">
    <source>
        <dbReference type="Proteomes" id="UP000243459"/>
    </source>
</evidence>
<gene>
    <name evidence="2" type="ORF">A4U43_C06F13690</name>
</gene>
<sequence length="254" mass="28340">MMEENTSLKNDMSTVVHNTVDVLTVEVDATDMSLLDDALSFMAGTHGGVILRAIYSLLPFVTVYTINSTGVDAVDMPISHDVLSFMTCTYGGVTLWAILSLLPLVAVCTINSTVKIEVDALLKKIYYTHNYTKRRMMEENSPLLEDMSTIVHTAIDVLSLEVDEVDMSISDDVLLFMVGTRGGVTLRAIQSILPFVSVCTINSTGDFTYSAIFRLFVRLLIFQIVYNFFEGTADMHALYVPMHVHYPQLLWVRS</sequence>
<feature type="transmembrane region" description="Helical" evidence="1">
    <location>
        <begin position="49"/>
        <end position="66"/>
    </location>
</feature>
<keyword evidence="1" id="KW-0472">Membrane</keyword>
<protein>
    <submittedName>
        <fullName evidence="2">Uncharacterized protein</fullName>
    </submittedName>
</protein>
<feature type="transmembrane region" description="Helical" evidence="1">
    <location>
        <begin position="93"/>
        <end position="114"/>
    </location>
</feature>
<name>A0A5P1ELQ4_ASPOF</name>
<evidence type="ECO:0000313" key="2">
    <source>
        <dbReference type="EMBL" id="ONK66932.1"/>
    </source>
</evidence>
<dbReference type="Gramene" id="ONK66932">
    <property type="protein sequence ID" value="ONK66932"/>
    <property type="gene ID" value="A4U43_C06F13690"/>
</dbReference>